<dbReference type="InterPro" id="IPR021858">
    <property type="entry name" value="Fun_TF"/>
</dbReference>
<evidence type="ECO:0000256" key="1">
    <source>
        <dbReference type="ARBA" id="ARBA00004123"/>
    </source>
</evidence>
<evidence type="ECO:0000313" key="4">
    <source>
        <dbReference type="EMBL" id="AOW03658.1"/>
    </source>
</evidence>
<dbReference type="VEuPathDB" id="FungiDB:YALI1_D07945g"/>
<comment type="subcellular location">
    <subcellularLocation>
        <location evidence="1">Nucleus</location>
    </subcellularLocation>
</comment>
<dbReference type="InterPro" id="IPR036864">
    <property type="entry name" value="Zn2-C6_fun-type_DNA-bd_sf"/>
</dbReference>
<protein>
    <submittedName>
        <fullName evidence="4">Uncharacterized protein</fullName>
    </submittedName>
</protein>
<dbReference type="PROSITE" id="PS50048">
    <property type="entry name" value="ZN2_CY6_FUNGAL_2"/>
    <property type="match status" value="1"/>
</dbReference>
<name>A0A1D8NDE3_YARLL</name>
<feature type="compositionally biased region" description="Polar residues" evidence="3">
    <location>
        <begin position="151"/>
        <end position="161"/>
    </location>
</feature>
<dbReference type="RefSeq" id="XP_502474.1">
    <property type="nucleotide sequence ID" value="XM_502474.1"/>
</dbReference>
<evidence type="ECO:0000313" key="5">
    <source>
        <dbReference type="Proteomes" id="UP000182444"/>
    </source>
</evidence>
<feature type="compositionally biased region" description="Basic residues" evidence="3">
    <location>
        <begin position="7"/>
        <end position="18"/>
    </location>
</feature>
<dbReference type="AlphaFoldDB" id="A0A1D8NDE3"/>
<proteinExistence type="predicted"/>
<dbReference type="VEuPathDB" id="FungiDB:YALI0_D06193g"/>
<dbReference type="Gene3D" id="4.10.240.10">
    <property type="entry name" value="Zn(2)-C6 fungal-type DNA-binding domain"/>
    <property type="match status" value="1"/>
</dbReference>
<dbReference type="SUPFAM" id="SSF57701">
    <property type="entry name" value="Zn2/Cys6 DNA-binding domain"/>
    <property type="match status" value="1"/>
</dbReference>
<feature type="region of interest" description="Disordered" evidence="3">
    <location>
        <begin position="85"/>
        <end position="194"/>
    </location>
</feature>
<accession>A0A1D8NDE3</accession>
<organism evidence="4 5">
    <name type="scientific">Yarrowia lipolytica</name>
    <name type="common">Candida lipolytica</name>
    <dbReference type="NCBI Taxonomy" id="4952"/>
    <lineage>
        <taxon>Eukaryota</taxon>
        <taxon>Fungi</taxon>
        <taxon>Dikarya</taxon>
        <taxon>Ascomycota</taxon>
        <taxon>Saccharomycotina</taxon>
        <taxon>Dipodascomycetes</taxon>
        <taxon>Dipodascales</taxon>
        <taxon>Dipodascales incertae sedis</taxon>
        <taxon>Yarrowia</taxon>
    </lineage>
</organism>
<dbReference type="eggNOG" id="ENOG502S484">
    <property type="taxonomic scope" value="Eukaryota"/>
</dbReference>
<dbReference type="OMA" id="ETWAFAC"/>
<gene>
    <name evidence="4" type="ORF">YALI1_D07945g</name>
</gene>
<dbReference type="GO" id="GO:0005634">
    <property type="term" value="C:nucleus"/>
    <property type="evidence" value="ECO:0007669"/>
    <property type="project" value="UniProtKB-SubCell"/>
</dbReference>
<reference evidence="4 5" key="1">
    <citation type="journal article" date="2016" name="PLoS ONE">
        <title>Sequence Assembly of Yarrowia lipolytica Strain W29/CLIB89 Shows Transposable Element Diversity.</title>
        <authorList>
            <person name="Magnan C."/>
            <person name="Yu J."/>
            <person name="Chang I."/>
            <person name="Jahn E."/>
            <person name="Kanomata Y."/>
            <person name="Wu J."/>
            <person name="Zeller M."/>
            <person name="Oakes M."/>
            <person name="Baldi P."/>
            <person name="Sandmeyer S."/>
        </authorList>
    </citation>
    <scope>NUCLEOTIDE SEQUENCE [LARGE SCALE GENOMIC DNA]</scope>
    <source>
        <strain evidence="5">CLIB89(W29)</strain>
    </source>
</reference>
<dbReference type="EMBL" id="CP017556">
    <property type="protein sequence ID" value="AOW03658.1"/>
    <property type="molecule type" value="Genomic_DNA"/>
</dbReference>
<dbReference type="OrthoDB" id="3598904at2759"/>
<keyword evidence="2" id="KW-0539">Nucleus</keyword>
<dbReference type="Pfam" id="PF00172">
    <property type="entry name" value="Zn_clus"/>
    <property type="match status" value="1"/>
</dbReference>
<dbReference type="CDD" id="cd00067">
    <property type="entry name" value="GAL4"/>
    <property type="match status" value="1"/>
</dbReference>
<dbReference type="PANTHER" id="PTHR37534">
    <property type="entry name" value="TRANSCRIPTIONAL ACTIVATOR PROTEIN UGA3"/>
    <property type="match status" value="1"/>
</dbReference>
<dbReference type="GO" id="GO:0000981">
    <property type="term" value="F:DNA-binding transcription factor activity, RNA polymerase II-specific"/>
    <property type="evidence" value="ECO:0007669"/>
    <property type="project" value="InterPro"/>
</dbReference>
<dbReference type="Pfam" id="PF11951">
    <property type="entry name" value="Fungal_trans_2"/>
    <property type="match status" value="1"/>
</dbReference>
<sequence>MSSPPRPKPKTSRARPLVRSKTGCLTCRKRKKKCDENHPICKGCQRNQLECVWAVPSTSIPAVSYKPLEMDLAEQQQTQPSIRHGELPHETVPWGSPPPQQQHHHQQHQQHHHQHHQQQQQQQQHLHQQQQQQQQHQQQHQQHQQHQQQQEIFPQNIQMPTYISDPDKQEEMDSNNDQDSPPTLQSTPLQSILTMSRDPTSDITRDMSKLLNSASSDTFYGFMKSHEKRFLEAVMQFNLTESPYSNYAFQFAGLDLQPDTVKLYDRFLTRFVPVITPPHSHPDLSSWAVLIPLVFKSPEILQLSFACGALDLAWHDPDMMKTVQKHYLAAIRALRNKIASREVNGSEDWLFSIVQLLTTFEKHFGSPTSAVVRHLSGAQRVLRERQLKRVYDGGEIFALNKNDRVLMEAFLYNYSVAILFCKKSDLVYLSPPSVFDEFRPYLQVALYETQVYWSNNPILGAGFIVFEMCAKISWIARKEVLTIEDSQNIKSYIRALEIWSVPDIQKTHMTDELEYHSFMQHMYASRVMRQAVILLAKKLLNPDLQETSEEVVGHVTAAVEELKSIELGSYVSCIIGWAMAIAGCAATEKTHRELFKFRVEKFGENSRAAIFRQVMKLYGLAWGLGEDQKELGLDIIYERDVLESMAL</sequence>
<dbReference type="PROSITE" id="PS00463">
    <property type="entry name" value="ZN2_CY6_FUNGAL_1"/>
    <property type="match status" value="1"/>
</dbReference>
<evidence type="ECO:0000256" key="3">
    <source>
        <dbReference type="SAM" id="MobiDB-lite"/>
    </source>
</evidence>
<dbReference type="SUPFAM" id="SSF81995">
    <property type="entry name" value="beta-sandwich domain of Sec23/24"/>
    <property type="match status" value="1"/>
</dbReference>
<feature type="compositionally biased region" description="Low complexity" evidence="3">
    <location>
        <begin position="117"/>
        <end position="150"/>
    </location>
</feature>
<dbReference type="GO" id="GO:0008270">
    <property type="term" value="F:zinc ion binding"/>
    <property type="evidence" value="ECO:0007669"/>
    <property type="project" value="InterPro"/>
</dbReference>
<dbReference type="KEGG" id="yli:2910863"/>
<dbReference type="PANTHER" id="PTHR37534:SF46">
    <property type="entry name" value="ZN(II)2CYS6 TRANSCRIPTION FACTOR (EUROFUNG)"/>
    <property type="match status" value="1"/>
</dbReference>
<evidence type="ECO:0000256" key="2">
    <source>
        <dbReference type="ARBA" id="ARBA00023242"/>
    </source>
</evidence>
<dbReference type="SMART" id="SM00066">
    <property type="entry name" value="GAL4"/>
    <property type="match status" value="1"/>
</dbReference>
<dbReference type="GeneID" id="2910863"/>
<dbReference type="Proteomes" id="UP000182444">
    <property type="component" value="Chromosome 1D"/>
</dbReference>
<feature type="compositionally biased region" description="Basic residues" evidence="3">
    <location>
        <begin position="102"/>
        <end position="116"/>
    </location>
</feature>
<dbReference type="InterPro" id="IPR001138">
    <property type="entry name" value="Zn2Cys6_DnaBD"/>
</dbReference>
<feature type="compositionally biased region" description="Polar residues" evidence="3">
    <location>
        <begin position="177"/>
        <end position="194"/>
    </location>
</feature>
<feature type="region of interest" description="Disordered" evidence="3">
    <location>
        <begin position="1"/>
        <end position="21"/>
    </location>
</feature>